<dbReference type="GeneTree" id="ENSGT00390000017668"/>
<feature type="transmembrane region" description="Helical" evidence="18">
    <location>
        <begin position="156"/>
        <end position="178"/>
    </location>
</feature>
<feature type="chain" id="PRO_5034375745" description="Prion-like protein doppel" evidence="19">
    <location>
        <begin position="27"/>
        <end position="179"/>
    </location>
</feature>
<dbReference type="GO" id="GO:0007340">
    <property type="term" value="P:acrosome reaction"/>
    <property type="evidence" value="ECO:0007669"/>
    <property type="project" value="Ensembl"/>
</dbReference>
<dbReference type="GO" id="GO:0006878">
    <property type="term" value="P:intracellular copper ion homeostasis"/>
    <property type="evidence" value="ECO:0007669"/>
    <property type="project" value="Ensembl"/>
</dbReference>
<comment type="function">
    <text evidence="15">Required for normal acrosome reaction and for normal male fertility. Can bind Cu(2+).</text>
</comment>
<dbReference type="Pfam" id="PF00377">
    <property type="entry name" value="Prion"/>
    <property type="match status" value="1"/>
</dbReference>
<dbReference type="AlphaFoldDB" id="A0A8C6QZ94"/>
<sequence length="179" mass="20451">MKNRPGAWGLAILCVLLASHLSTVKARGIKHRFKWGRKPQTSGDSQITEARMTEHRPGTFIKQGRKLDIDFGAEGNKYYEANYWQFPDGIYYNGCSEVNVTKEMLVASCINATQAANQAEFAREKQDSKLHQRVLWRLIKELCSVKRCDFWSERGAGFPVTVDQSVMVCLLGFIWFIIK</sequence>
<keyword evidence="14" id="KW-0449">Lipoprotein</keyword>
<evidence type="ECO:0000256" key="5">
    <source>
        <dbReference type="ARBA" id="ARBA00022678"/>
    </source>
</evidence>
<dbReference type="KEGG" id="ngi:103736407"/>
<evidence type="ECO:0000256" key="7">
    <source>
        <dbReference type="ARBA" id="ARBA00022729"/>
    </source>
</evidence>
<dbReference type="GO" id="GO:0005507">
    <property type="term" value="F:copper ion binding"/>
    <property type="evidence" value="ECO:0007669"/>
    <property type="project" value="Ensembl"/>
</dbReference>
<keyword evidence="4" id="KW-0336">GPI-anchor</keyword>
<keyword evidence="12" id="KW-0325">Glycoprotein</keyword>
<dbReference type="PANTHER" id="PTHR15506:SF0">
    <property type="entry name" value="PRION-LIKE PROTEIN DOPPEL"/>
    <property type="match status" value="1"/>
</dbReference>
<evidence type="ECO:0000256" key="2">
    <source>
        <dbReference type="ARBA" id="ARBA00009910"/>
    </source>
</evidence>
<evidence type="ECO:0000313" key="22">
    <source>
        <dbReference type="Proteomes" id="UP000694381"/>
    </source>
</evidence>
<dbReference type="Ensembl" id="ENSNGAT00000016070.1">
    <property type="protein sequence ID" value="ENSNGAP00000010536.1"/>
    <property type="gene ID" value="ENSNGAG00000012939.1"/>
</dbReference>
<comment type="similarity">
    <text evidence="2">Belongs to the prion family.</text>
</comment>
<dbReference type="SUPFAM" id="SSF54098">
    <property type="entry name" value="Prion-like"/>
    <property type="match status" value="1"/>
</dbReference>
<evidence type="ECO:0000256" key="8">
    <source>
        <dbReference type="ARBA" id="ARBA00023008"/>
    </source>
</evidence>
<evidence type="ECO:0000256" key="1">
    <source>
        <dbReference type="ARBA" id="ARBA00004609"/>
    </source>
</evidence>
<dbReference type="PANTHER" id="PTHR15506">
    <property type="entry name" value="DOPPEL PRION"/>
    <property type="match status" value="1"/>
</dbReference>
<dbReference type="GO" id="GO:0009897">
    <property type="term" value="C:external side of plasma membrane"/>
    <property type="evidence" value="ECO:0007669"/>
    <property type="project" value="Ensembl"/>
</dbReference>
<evidence type="ECO:0000256" key="3">
    <source>
        <dbReference type="ARBA" id="ARBA00022475"/>
    </source>
</evidence>
<protein>
    <recommendedName>
        <fullName evidence="16">Prion-like protein doppel</fullName>
    </recommendedName>
    <alternativeName>
        <fullName evidence="17">PrPLP</fullName>
    </alternativeName>
</protein>
<dbReference type="FunFam" id="1.10.790.10:FF:000002">
    <property type="entry name" value="Prion-like protein doppel"/>
    <property type="match status" value="1"/>
</dbReference>
<dbReference type="GeneID" id="103736407"/>
<dbReference type="OMA" id="HYDGCSE"/>
<keyword evidence="13" id="KW-0278">Fertilization</keyword>
<keyword evidence="18" id="KW-0812">Transmembrane</keyword>
<evidence type="ECO:0000313" key="21">
    <source>
        <dbReference type="Ensembl" id="ENSNGAP00000010536.1"/>
    </source>
</evidence>
<dbReference type="Pfam" id="PF11466">
    <property type="entry name" value="Doppel"/>
    <property type="match status" value="1"/>
</dbReference>
<dbReference type="InterPro" id="IPR021566">
    <property type="entry name" value="Doppel"/>
</dbReference>
<dbReference type="Gene3D" id="1.10.790.10">
    <property type="entry name" value="Prion/Doppel protein, beta-ribbon domain"/>
    <property type="match status" value="1"/>
</dbReference>
<evidence type="ECO:0000256" key="17">
    <source>
        <dbReference type="ARBA" id="ARBA00078045"/>
    </source>
</evidence>
<name>A0A8C6QZ94_NANGA</name>
<dbReference type="RefSeq" id="XP_008834116.1">
    <property type="nucleotide sequence ID" value="XM_008835894.2"/>
</dbReference>
<evidence type="ECO:0000256" key="4">
    <source>
        <dbReference type="ARBA" id="ARBA00022622"/>
    </source>
</evidence>
<keyword evidence="7 19" id="KW-0732">Signal</keyword>
<evidence type="ECO:0000256" key="11">
    <source>
        <dbReference type="ARBA" id="ARBA00023157"/>
    </source>
</evidence>
<reference evidence="21" key="2">
    <citation type="submission" date="2025-09" db="UniProtKB">
        <authorList>
            <consortium name="Ensembl"/>
        </authorList>
    </citation>
    <scope>IDENTIFICATION</scope>
</reference>
<evidence type="ECO:0000256" key="13">
    <source>
        <dbReference type="ARBA" id="ARBA00023279"/>
    </source>
</evidence>
<evidence type="ECO:0000256" key="16">
    <source>
        <dbReference type="ARBA" id="ARBA00073809"/>
    </source>
</evidence>
<evidence type="ECO:0000256" key="19">
    <source>
        <dbReference type="SAM" id="SignalP"/>
    </source>
</evidence>
<organism evidence="21 22">
    <name type="scientific">Nannospalax galili</name>
    <name type="common">Northern Israeli blind subterranean mole rat</name>
    <name type="synonym">Spalax galili</name>
    <dbReference type="NCBI Taxonomy" id="1026970"/>
    <lineage>
        <taxon>Eukaryota</taxon>
        <taxon>Metazoa</taxon>
        <taxon>Chordata</taxon>
        <taxon>Craniata</taxon>
        <taxon>Vertebrata</taxon>
        <taxon>Euteleostomi</taxon>
        <taxon>Mammalia</taxon>
        <taxon>Eutheria</taxon>
        <taxon>Euarchontoglires</taxon>
        <taxon>Glires</taxon>
        <taxon>Rodentia</taxon>
        <taxon>Myomorpha</taxon>
        <taxon>Muroidea</taxon>
        <taxon>Spalacidae</taxon>
        <taxon>Spalacinae</taxon>
        <taxon>Nannospalax</taxon>
    </lineage>
</organism>
<evidence type="ECO:0000259" key="20">
    <source>
        <dbReference type="Pfam" id="PF00377"/>
    </source>
</evidence>
<comment type="subcellular location">
    <subcellularLocation>
        <location evidence="1">Cell membrane</location>
        <topology evidence="1">Lipid-anchor</topology>
        <topology evidence="1">GPI-anchor</topology>
    </subcellularLocation>
</comment>
<keyword evidence="18" id="KW-1133">Transmembrane helix</keyword>
<proteinExistence type="inferred from homology"/>
<evidence type="ECO:0000256" key="14">
    <source>
        <dbReference type="ARBA" id="ARBA00023288"/>
    </source>
</evidence>
<accession>A0A8C6QZ94</accession>
<keyword evidence="5" id="KW-0640">Prion</keyword>
<dbReference type="Proteomes" id="UP000694381">
    <property type="component" value="Unassembled WGS sequence"/>
</dbReference>
<keyword evidence="3" id="KW-1003">Cell membrane</keyword>
<dbReference type="CTD" id="23627"/>
<evidence type="ECO:0000256" key="10">
    <source>
        <dbReference type="ARBA" id="ARBA00023136"/>
    </source>
</evidence>
<feature type="signal peptide" evidence="19">
    <location>
        <begin position="1"/>
        <end position="26"/>
    </location>
</feature>
<feature type="domain" description="Prion/Doppel protein beta-ribbon" evidence="20">
    <location>
        <begin position="64"/>
        <end position="179"/>
    </location>
</feature>
<keyword evidence="10 18" id="KW-0472">Membrane</keyword>
<reference evidence="21" key="1">
    <citation type="submission" date="2025-08" db="UniProtKB">
        <authorList>
            <consortium name="Ensembl"/>
        </authorList>
    </citation>
    <scope>IDENTIFICATION</scope>
</reference>
<dbReference type="InterPro" id="IPR036924">
    <property type="entry name" value="Prion/Doppel_b-ribbon_dom_sf"/>
</dbReference>
<keyword evidence="9" id="KW-0034">Amyloid</keyword>
<dbReference type="GO" id="GO:0051260">
    <property type="term" value="P:protein homooligomerization"/>
    <property type="evidence" value="ECO:0007669"/>
    <property type="project" value="InterPro"/>
</dbReference>
<gene>
    <name evidence="21" type="primary">Prnd</name>
</gene>
<evidence type="ECO:0000256" key="9">
    <source>
        <dbReference type="ARBA" id="ARBA00023087"/>
    </source>
</evidence>
<keyword evidence="22" id="KW-1185">Reference proteome</keyword>
<evidence type="ECO:0000256" key="18">
    <source>
        <dbReference type="SAM" id="Phobius"/>
    </source>
</evidence>
<evidence type="ECO:0000256" key="12">
    <source>
        <dbReference type="ARBA" id="ARBA00023180"/>
    </source>
</evidence>
<keyword evidence="8" id="KW-0186">Copper</keyword>
<evidence type="ECO:0000256" key="6">
    <source>
        <dbReference type="ARBA" id="ARBA00022723"/>
    </source>
</evidence>
<keyword evidence="11" id="KW-1015">Disulfide bond</keyword>
<dbReference type="InterPro" id="IPR022416">
    <property type="entry name" value="Prion/Doppel_prot_b-ribbon_dom"/>
</dbReference>
<evidence type="ECO:0000256" key="15">
    <source>
        <dbReference type="ARBA" id="ARBA00059882"/>
    </source>
</evidence>
<keyword evidence="6" id="KW-0479">Metal-binding</keyword>
<dbReference type="OrthoDB" id="9523143at2759"/>